<name>A0ABD0JI88_9CAEN</name>
<proteinExistence type="predicted"/>
<gene>
    <name evidence="2" type="ORF">BaRGS_00034133</name>
</gene>
<evidence type="ECO:0000313" key="2">
    <source>
        <dbReference type="EMBL" id="KAK7474654.1"/>
    </source>
</evidence>
<dbReference type="Proteomes" id="UP001519460">
    <property type="component" value="Unassembled WGS sequence"/>
</dbReference>
<protein>
    <submittedName>
        <fullName evidence="2">Uncharacterized protein</fullName>
    </submittedName>
</protein>
<feature type="coiled-coil region" evidence="1">
    <location>
        <begin position="334"/>
        <end position="433"/>
    </location>
</feature>
<reference evidence="2 3" key="1">
    <citation type="journal article" date="2023" name="Sci. Data">
        <title>Genome assembly of the Korean intertidal mud-creeper Batillaria attramentaria.</title>
        <authorList>
            <person name="Patra A.K."/>
            <person name="Ho P.T."/>
            <person name="Jun S."/>
            <person name="Lee S.J."/>
            <person name="Kim Y."/>
            <person name="Won Y.J."/>
        </authorList>
    </citation>
    <scope>NUCLEOTIDE SEQUENCE [LARGE SCALE GENOMIC DNA]</scope>
    <source>
        <strain evidence="2">Wonlab-2016</strain>
    </source>
</reference>
<feature type="coiled-coil region" evidence="1">
    <location>
        <begin position="126"/>
        <end position="168"/>
    </location>
</feature>
<evidence type="ECO:0000313" key="3">
    <source>
        <dbReference type="Proteomes" id="UP001519460"/>
    </source>
</evidence>
<accession>A0ABD0JI88</accession>
<evidence type="ECO:0000256" key="1">
    <source>
        <dbReference type="SAM" id="Coils"/>
    </source>
</evidence>
<dbReference type="EMBL" id="JACVVK020000430">
    <property type="protein sequence ID" value="KAK7474654.1"/>
    <property type="molecule type" value="Genomic_DNA"/>
</dbReference>
<dbReference type="AlphaFoldDB" id="A0ABD0JI88"/>
<keyword evidence="3" id="KW-1185">Reference proteome</keyword>
<comment type="caution">
    <text evidence="2">The sequence shown here is derived from an EMBL/GenBank/DDBJ whole genome shotgun (WGS) entry which is preliminary data.</text>
</comment>
<keyword evidence="1" id="KW-0175">Coiled coil</keyword>
<organism evidence="2 3">
    <name type="scientific">Batillaria attramentaria</name>
    <dbReference type="NCBI Taxonomy" id="370345"/>
    <lineage>
        <taxon>Eukaryota</taxon>
        <taxon>Metazoa</taxon>
        <taxon>Spiralia</taxon>
        <taxon>Lophotrochozoa</taxon>
        <taxon>Mollusca</taxon>
        <taxon>Gastropoda</taxon>
        <taxon>Caenogastropoda</taxon>
        <taxon>Sorbeoconcha</taxon>
        <taxon>Cerithioidea</taxon>
        <taxon>Batillariidae</taxon>
        <taxon>Batillaria</taxon>
    </lineage>
</organism>
<sequence>MPLKKRPRPSTGQMLLTRMLGGKELEETDGSSVDLVQTAGNSVDPPIASTSTSTVSSATSFALSAVDEEKKESMATSDNVLNITIETAQHVDIATEAGSSCHHKLDWDSVDAKDLSDRQAQVKKPVEELQENLKRKKKKYLEHMLKITEKYIEDLKQCEAQMAAMSEECDNVWRQFEETLAEGEREEEQHKMRLRAFSTDMTLVLDSTEDEASVRQREEEMKKVLLQLHPHLQRSLERTQLIQCGPYVDSKEIKAGQPLPERDFETARLTSFVSDAEMAEAEGLTPAEVQDIHLENILRVKVDPKRVTLASDSEVLVVTPDWNGCYTISRDTKREELESKQHTLEREFKEERRQLIERFRAAVERVHEMLMECDKLYGEMTAECKEASQKLKEKKDLTTKEQHRLQIKFEQERADGERRVKALEEEYAQKRRLERETASSFVLRVKLESLKLLVEVLENISSENLRQVVIQLFLDYHVRLRGIDTGLTFLLDSLSRKEEVLRHDQEIREALSKLFPERHRQRTKWSDLKPCGPFIDYSQLKLGQRMPDQVYAPITDFVRESTAVRQDDLCPVCHIPAIKCSAEMERRRRRALGEYVPDPVQRCTVS</sequence>